<feature type="binding site" evidence="13">
    <location>
        <position position="153"/>
    </location>
    <ligand>
        <name>Zn(2+)</name>
        <dbReference type="ChEBI" id="CHEBI:29105"/>
        <label>1</label>
    </ligand>
</feature>
<evidence type="ECO:0000256" key="8">
    <source>
        <dbReference type="ARBA" id="ARBA00022833"/>
    </source>
</evidence>
<dbReference type="GO" id="GO:0008270">
    <property type="term" value="F:zinc ion binding"/>
    <property type="evidence" value="ECO:0007669"/>
    <property type="project" value="UniProtKB-UniRule"/>
</dbReference>
<evidence type="ECO:0000256" key="12">
    <source>
        <dbReference type="ARBA" id="ARBA00067609"/>
    </source>
</evidence>
<dbReference type="GO" id="GO:0005524">
    <property type="term" value="F:ATP binding"/>
    <property type="evidence" value="ECO:0007669"/>
    <property type="project" value="InterPro"/>
</dbReference>
<keyword evidence="10 13" id="KW-0143">Chaperone</keyword>
<feature type="binding site" evidence="13">
    <location>
        <position position="167"/>
    </location>
    <ligand>
        <name>Zn(2+)</name>
        <dbReference type="ChEBI" id="CHEBI:29105"/>
        <label>2</label>
    </ligand>
</feature>
<dbReference type="SUPFAM" id="SSF49493">
    <property type="entry name" value="HSP40/DnaJ peptide-binding domain"/>
    <property type="match status" value="2"/>
</dbReference>
<dbReference type="InterPro" id="IPR012724">
    <property type="entry name" value="DnaJ"/>
</dbReference>
<dbReference type="InterPro" id="IPR001623">
    <property type="entry name" value="DnaJ_domain"/>
</dbReference>
<keyword evidence="19" id="KW-1185">Reference proteome</keyword>
<dbReference type="Gene3D" id="1.10.287.110">
    <property type="entry name" value="DnaJ domain"/>
    <property type="match status" value="1"/>
</dbReference>
<reference evidence="18 19" key="1">
    <citation type="submission" date="2017-04" db="EMBL/GenBank/DDBJ databases">
        <authorList>
            <person name="Afonso C.L."/>
            <person name="Miller P.J."/>
            <person name="Scott M.A."/>
            <person name="Spackman E."/>
            <person name="Goraichik I."/>
            <person name="Dimitrov K.M."/>
            <person name="Suarez D.L."/>
            <person name="Swayne D.E."/>
        </authorList>
    </citation>
    <scope>NUCLEOTIDE SEQUENCE [LARGE SCALE GENOMIC DNA]</scope>
    <source>
        <strain evidence="18 19">DSM 11270</strain>
    </source>
</reference>
<dbReference type="GO" id="GO:0009408">
    <property type="term" value="P:response to heat"/>
    <property type="evidence" value="ECO:0007669"/>
    <property type="project" value="InterPro"/>
</dbReference>
<dbReference type="InterPro" id="IPR036410">
    <property type="entry name" value="HSP_DnaJ_Cys-rich_dom_sf"/>
</dbReference>
<dbReference type="STRING" id="656914.SAMN00017405_1380"/>
<dbReference type="PROSITE" id="PS50076">
    <property type="entry name" value="DNAJ_2"/>
    <property type="match status" value="1"/>
</dbReference>
<dbReference type="InterPro" id="IPR018253">
    <property type="entry name" value="DnaJ_domain_CS"/>
</dbReference>
<feature type="domain" description="CR-type" evidence="17">
    <location>
        <begin position="137"/>
        <end position="219"/>
    </location>
</feature>
<dbReference type="RefSeq" id="WP_084053164.1">
    <property type="nucleotide sequence ID" value="NZ_FWWT01000017.1"/>
</dbReference>
<dbReference type="Proteomes" id="UP000192731">
    <property type="component" value="Unassembled WGS sequence"/>
</dbReference>
<proteinExistence type="inferred from homology"/>
<feature type="repeat" description="CXXCXGXG motif" evidence="13">
    <location>
        <begin position="150"/>
        <end position="157"/>
    </location>
</feature>
<comment type="function">
    <text evidence="13">Participates actively in the response to hyperosmotic and heat shock by preventing the aggregation of stress-denatured proteins and by disaggregating proteins, also in an autonomous, DnaK-independent fashion. Unfolded proteins bind initially to DnaJ; upon interaction with the DnaJ-bound protein, DnaK hydrolyzes its bound ATP, resulting in the formation of a stable complex. GrpE releases ADP from DnaK; ATP binding to DnaK triggers the release of the substrate protein, thus completing the reaction cycle. Several rounds of ATP-dependent interactions between DnaJ, DnaK and GrpE are required for fully efficient folding. Also involved, together with DnaK and GrpE, in the DNA replication of plasmids through activation of initiation proteins.</text>
</comment>
<feature type="zinc finger region" description="CR-type" evidence="14">
    <location>
        <begin position="137"/>
        <end position="219"/>
    </location>
</feature>
<dbReference type="PROSITE" id="PS51188">
    <property type="entry name" value="ZF_CR"/>
    <property type="match status" value="1"/>
</dbReference>
<dbReference type="NCBIfam" id="TIGR02349">
    <property type="entry name" value="DnaJ_bact"/>
    <property type="match status" value="1"/>
</dbReference>
<dbReference type="SUPFAM" id="SSF46565">
    <property type="entry name" value="Chaperone J-domain"/>
    <property type="match status" value="1"/>
</dbReference>
<dbReference type="InterPro" id="IPR002939">
    <property type="entry name" value="DnaJ_C"/>
</dbReference>
<feature type="binding site" evidence="13">
    <location>
        <position position="170"/>
    </location>
    <ligand>
        <name>Zn(2+)</name>
        <dbReference type="ChEBI" id="CHEBI:29105"/>
        <label>2</label>
    </ligand>
</feature>
<dbReference type="GO" id="GO:0042026">
    <property type="term" value="P:protein refolding"/>
    <property type="evidence" value="ECO:0007669"/>
    <property type="project" value="TreeGrafter"/>
</dbReference>
<dbReference type="PRINTS" id="PR00625">
    <property type="entry name" value="JDOMAIN"/>
</dbReference>
<evidence type="ECO:0000256" key="6">
    <source>
        <dbReference type="ARBA" id="ARBA00022737"/>
    </source>
</evidence>
<dbReference type="FunFam" id="2.10.230.10:FF:000002">
    <property type="entry name" value="Molecular chaperone DnaJ"/>
    <property type="match status" value="1"/>
</dbReference>
<feature type="repeat" description="CXXCXGXG motif" evidence="13">
    <location>
        <begin position="207"/>
        <end position="214"/>
    </location>
</feature>
<evidence type="ECO:0000256" key="10">
    <source>
        <dbReference type="ARBA" id="ARBA00023186"/>
    </source>
</evidence>
<dbReference type="FunFam" id="1.10.287.110:FF:000031">
    <property type="entry name" value="Molecular chaperone DnaJ"/>
    <property type="match status" value="1"/>
</dbReference>
<keyword evidence="7 13" id="KW-0863">Zinc-finger</keyword>
<dbReference type="Gene3D" id="2.60.260.20">
    <property type="entry name" value="Urease metallochaperone UreE, N-terminal domain"/>
    <property type="match status" value="2"/>
</dbReference>
<evidence type="ECO:0000259" key="16">
    <source>
        <dbReference type="PROSITE" id="PS50076"/>
    </source>
</evidence>
<feature type="binding site" evidence="13">
    <location>
        <position position="210"/>
    </location>
    <ligand>
        <name>Zn(2+)</name>
        <dbReference type="ChEBI" id="CHEBI:29105"/>
        <label>1</label>
    </ligand>
</feature>
<evidence type="ECO:0000256" key="14">
    <source>
        <dbReference type="PROSITE-ProRule" id="PRU00546"/>
    </source>
</evidence>
<evidence type="ECO:0000259" key="17">
    <source>
        <dbReference type="PROSITE" id="PS51188"/>
    </source>
</evidence>
<dbReference type="CDD" id="cd06257">
    <property type="entry name" value="DnaJ"/>
    <property type="match status" value="1"/>
</dbReference>
<organism evidence="18 19">
    <name type="scientific">Desulfonispora thiosulfatigenes DSM 11270</name>
    <dbReference type="NCBI Taxonomy" id="656914"/>
    <lineage>
        <taxon>Bacteria</taxon>
        <taxon>Bacillati</taxon>
        <taxon>Bacillota</taxon>
        <taxon>Clostridia</taxon>
        <taxon>Eubacteriales</taxon>
        <taxon>Peptococcaceae</taxon>
        <taxon>Desulfonispora</taxon>
    </lineage>
</organism>
<comment type="domain">
    <text evidence="13">The J domain is necessary and sufficient to stimulate DnaK ATPase activity. Zinc center 1 plays an important role in the autonomous, DnaK-independent chaperone activity of DnaJ. Zinc center 2 is essential for interaction with DnaK and for DnaJ activity.</text>
</comment>
<keyword evidence="4 13" id="KW-0235">DNA replication</keyword>
<feature type="region of interest" description="Disordered" evidence="15">
    <location>
        <begin position="354"/>
        <end position="386"/>
    </location>
</feature>
<dbReference type="GO" id="GO:0005737">
    <property type="term" value="C:cytoplasm"/>
    <property type="evidence" value="ECO:0007669"/>
    <property type="project" value="UniProtKB-SubCell"/>
</dbReference>
<dbReference type="GO" id="GO:0031072">
    <property type="term" value="F:heat shock protein binding"/>
    <property type="evidence" value="ECO:0007669"/>
    <property type="project" value="InterPro"/>
</dbReference>
<evidence type="ECO:0000256" key="11">
    <source>
        <dbReference type="ARBA" id="ARBA00061004"/>
    </source>
</evidence>
<dbReference type="InterPro" id="IPR036869">
    <property type="entry name" value="J_dom_sf"/>
</dbReference>
<dbReference type="HAMAP" id="MF_01152">
    <property type="entry name" value="DnaJ"/>
    <property type="match status" value="1"/>
</dbReference>
<dbReference type="InterPro" id="IPR001305">
    <property type="entry name" value="HSP_DnaJ_Cys-rich_dom"/>
</dbReference>
<evidence type="ECO:0000256" key="4">
    <source>
        <dbReference type="ARBA" id="ARBA00022705"/>
    </source>
</evidence>
<evidence type="ECO:0000256" key="7">
    <source>
        <dbReference type="ARBA" id="ARBA00022771"/>
    </source>
</evidence>
<dbReference type="EMBL" id="FWWT01000017">
    <property type="protein sequence ID" value="SMB90896.1"/>
    <property type="molecule type" value="Genomic_DNA"/>
</dbReference>
<comment type="subunit">
    <text evidence="2 13">Homodimer.</text>
</comment>
<dbReference type="Pfam" id="PF00226">
    <property type="entry name" value="DnaJ"/>
    <property type="match status" value="1"/>
</dbReference>
<keyword evidence="6 13" id="KW-0677">Repeat</keyword>
<feature type="binding site" evidence="13">
    <location>
        <position position="196"/>
    </location>
    <ligand>
        <name>Zn(2+)</name>
        <dbReference type="ChEBI" id="CHEBI:29105"/>
        <label>2</label>
    </ligand>
</feature>
<dbReference type="PANTHER" id="PTHR43096:SF48">
    <property type="entry name" value="CHAPERONE PROTEIN DNAJ"/>
    <property type="match status" value="1"/>
</dbReference>
<name>A0A1W1VC73_DESTI</name>
<evidence type="ECO:0000313" key="18">
    <source>
        <dbReference type="EMBL" id="SMB90896.1"/>
    </source>
</evidence>
<feature type="repeat" description="CXXCXGXG motif" evidence="13">
    <location>
        <begin position="193"/>
        <end position="200"/>
    </location>
</feature>
<protein>
    <recommendedName>
        <fullName evidence="12 13">Chaperone protein DnaJ</fullName>
    </recommendedName>
</protein>
<comment type="subcellular location">
    <subcellularLocation>
        <location evidence="1 13">Cytoplasm</location>
    </subcellularLocation>
</comment>
<evidence type="ECO:0000256" key="9">
    <source>
        <dbReference type="ARBA" id="ARBA00023016"/>
    </source>
</evidence>
<sequence length="386" mass="41928">MAKRDYYEVLEISKTAGEDEIKKAYRKLARKYHPDVNPGDKKAEEKFKEVSEAYEILSNPEKRSAYDQFGHAGTDPNGFGGAGGFGGGDFGGFGDIFDVFFGGGGGGFGGGRARRGPTKGNDLRYDLVIEFEEAAFGVEKTISLPRYENCSKCKGTGAKEGTEAETCGTCHGTGQVAHTQRTAFGHFQTVKPCSTCNGEGKIIKEPCTKCKGQGKVRATKKLQVKIPAGVDSGSRLRMAGEGEPGELGGPHGDLYIYISVKPHEYFIRQGNDIILEYPINIVQASIGTEVEIPTLEGPVKLKIPEGTQTGTVFRLRGKGITSIKGFSKGDQHVQVKIITPKHLTSEQKELLQKLEKSFAEGQHTDQDENDGKEKGFFERVKDAFKG</sequence>
<gene>
    <name evidence="13" type="primary">dnaJ</name>
    <name evidence="18" type="ORF">SAMN00017405_1380</name>
</gene>
<evidence type="ECO:0000256" key="5">
    <source>
        <dbReference type="ARBA" id="ARBA00022723"/>
    </source>
</evidence>
<dbReference type="OrthoDB" id="9779889at2"/>
<evidence type="ECO:0000256" key="13">
    <source>
        <dbReference type="HAMAP-Rule" id="MF_01152"/>
    </source>
</evidence>
<keyword evidence="5 13" id="KW-0479">Metal-binding</keyword>
<dbReference type="SUPFAM" id="SSF57938">
    <property type="entry name" value="DnaJ/Hsp40 cysteine-rich domain"/>
    <property type="match status" value="1"/>
</dbReference>
<comment type="similarity">
    <text evidence="11 13">Belongs to the DnaJ family.</text>
</comment>
<keyword evidence="9 13" id="KW-0346">Stress response</keyword>
<evidence type="ECO:0000256" key="15">
    <source>
        <dbReference type="SAM" id="MobiDB-lite"/>
    </source>
</evidence>
<keyword evidence="8 13" id="KW-0862">Zinc</keyword>
<feature type="repeat" description="CXXCXGXG motif" evidence="13">
    <location>
        <begin position="167"/>
        <end position="174"/>
    </location>
</feature>
<dbReference type="AlphaFoldDB" id="A0A1W1VC73"/>
<dbReference type="GO" id="GO:0051082">
    <property type="term" value="F:unfolded protein binding"/>
    <property type="evidence" value="ECO:0007669"/>
    <property type="project" value="UniProtKB-UniRule"/>
</dbReference>
<dbReference type="InterPro" id="IPR008971">
    <property type="entry name" value="HSP40/DnaJ_pept-bd"/>
</dbReference>
<dbReference type="PROSITE" id="PS00636">
    <property type="entry name" value="DNAJ_1"/>
    <property type="match status" value="1"/>
</dbReference>
<evidence type="ECO:0000256" key="3">
    <source>
        <dbReference type="ARBA" id="ARBA00022490"/>
    </source>
</evidence>
<feature type="binding site" evidence="13">
    <location>
        <position position="150"/>
    </location>
    <ligand>
        <name>Zn(2+)</name>
        <dbReference type="ChEBI" id="CHEBI:29105"/>
        <label>1</label>
    </ligand>
</feature>
<feature type="binding site" evidence="13">
    <location>
        <position position="207"/>
    </location>
    <ligand>
        <name>Zn(2+)</name>
        <dbReference type="ChEBI" id="CHEBI:29105"/>
        <label>1</label>
    </ligand>
</feature>
<evidence type="ECO:0000256" key="2">
    <source>
        <dbReference type="ARBA" id="ARBA00011738"/>
    </source>
</evidence>
<dbReference type="Pfam" id="PF00684">
    <property type="entry name" value="DnaJ_CXXCXGXG"/>
    <property type="match status" value="1"/>
</dbReference>
<feature type="domain" description="J" evidence="16">
    <location>
        <begin position="5"/>
        <end position="70"/>
    </location>
</feature>
<dbReference type="Gene3D" id="2.10.230.10">
    <property type="entry name" value="Heat shock protein DnaJ, cysteine-rich domain"/>
    <property type="match status" value="1"/>
</dbReference>
<dbReference type="SMART" id="SM00271">
    <property type="entry name" value="DnaJ"/>
    <property type="match status" value="1"/>
</dbReference>
<evidence type="ECO:0000313" key="19">
    <source>
        <dbReference type="Proteomes" id="UP000192731"/>
    </source>
</evidence>
<dbReference type="PANTHER" id="PTHR43096">
    <property type="entry name" value="DNAJ HOMOLOG 1, MITOCHONDRIAL-RELATED"/>
    <property type="match status" value="1"/>
</dbReference>
<dbReference type="GO" id="GO:0006260">
    <property type="term" value="P:DNA replication"/>
    <property type="evidence" value="ECO:0007669"/>
    <property type="project" value="UniProtKB-KW"/>
</dbReference>
<keyword evidence="3 13" id="KW-0963">Cytoplasm</keyword>
<dbReference type="CDD" id="cd10747">
    <property type="entry name" value="DnaJ_C"/>
    <property type="match status" value="1"/>
</dbReference>
<dbReference type="NCBIfam" id="NF008035">
    <property type="entry name" value="PRK10767.1"/>
    <property type="match status" value="1"/>
</dbReference>
<dbReference type="FunFam" id="2.60.260.20:FF:000004">
    <property type="entry name" value="Molecular chaperone DnaJ"/>
    <property type="match status" value="1"/>
</dbReference>
<comment type="cofactor">
    <cofactor evidence="13">
        <name>Zn(2+)</name>
        <dbReference type="ChEBI" id="CHEBI:29105"/>
    </cofactor>
    <text evidence="13">Binds 2 Zn(2+) ions per monomer.</text>
</comment>
<dbReference type="Pfam" id="PF01556">
    <property type="entry name" value="DnaJ_C"/>
    <property type="match status" value="1"/>
</dbReference>
<dbReference type="CDD" id="cd10719">
    <property type="entry name" value="DnaJ_zf"/>
    <property type="match status" value="1"/>
</dbReference>
<feature type="binding site" evidence="13">
    <location>
        <position position="193"/>
    </location>
    <ligand>
        <name>Zn(2+)</name>
        <dbReference type="ChEBI" id="CHEBI:29105"/>
        <label>2</label>
    </ligand>
</feature>
<accession>A0A1W1VC73</accession>
<evidence type="ECO:0000256" key="1">
    <source>
        <dbReference type="ARBA" id="ARBA00004496"/>
    </source>
</evidence>